<sequence length="433" mass="45500">MTAPASSTTPPAPRPDTRAPLRIPPFRWYYAARLVNLLGTTMAPVALAFAVLDISDSPSALGQVLAAQSIPLVVFLLAGGVIADRFDRAILLRVTNVGAGLSQGAIAALILTDRAELWHLIVLAAFNGTLAAVSFPALASVVPTLVPREHLQPANVLLSMQRAGLAIIGPSVAAALVVAFGPGWALAIDAATWLVSAALLLRVHIPPRAPLADRGTDPGRPSFLAELREGWSVFTSHTWLWVIVLAFGALNAIHAGAWFTLGPSVAKDTIGERGWGFALSAEAIGVLVMTLVLSRLHLRRPLLAGMLGMTVFSVPLLVLGVDPVLPLLVLGAFAAGVGVEVFSLGWNLAMQENIEERLLSRAYSYDALGSFVAIPVGQLTFGPLAEAFGASRVITIAAVAYVVIALSTLLSRSVRRLERVAVMPTSEPVSGSR</sequence>
<dbReference type="SUPFAM" id="SSF103473">
    <property type="entry name" value="MFS general substrate transporter"/>
    <property type="match status" value="1"/>
</dbReference>
<dbReference type="PANTHER" id="PTHR23513">
    <property type="entry name" value="INTEGRAL MEMBRANE EFFLUX PROTEIN-RELATED"/>
    <property type="match status" value="1"/>
</dbReference>
<evidence type="ECO:0000259" key="7">
    <source>
        <dbReference type="PROSITE" id="PS50850"/>
    </source>
</evidence>
<dbReference type="RefSeq" id="WP_344304010.1">
    <property type="nucleotide sequence ID" value="NZ_BAAAQQ010000011.1"/>
</dbReference>
<dbReference type="Proteomes" id="UP001500575">
    <property type="component" value="Unassembled WGS sequence"/>
</dbReference>
<evidence type="ECO:0000256" key="2">
    <source>
        <dbReference type="ARBA" id="ARBA00022475"/>
    </source>
</evidence>
<proteinExistence type="predicted"/>
<feature type="domain" description="Major facilitator superfamily (MFS) profile" evidence="7">
    <location>
        <begin position="324"/>
        <end position="433"/>
    </location>
</feature>
<feature type="transmembrane region" description="Helical" evidence="6">
    <location>
        <begin position="302"/>
        <end position="321"/>
    </location>
</feature>
<name>A0ABP5K3U9_9ACTN</name>
<dbReference type="InterPro" id="IPR011701">
    <property type="entry name" value="MFS"/>
</dbReference>
<feature type="transmembrane region" description="Helical" evidence="6">
    <location>
        <begin position="117"/>
        <end position="142"/>
    </location>
</feature>
<comment type="subcellular location">
    <subcellularLocation>
        <location evidence="1">Cell membrane</location>
        <topology evidence="1">Multi-pass membrane protein</topology>
    </subcellularLocation>
</comment>
<keyword evidence="5 6" id="KW-0472">Membrane</keyword>
<keyword evidence="3 6" id="KW-0812">Transmembrane</keyword>
<evidence type="ECO:0000313" key="9">
    <source>
        <dbReference type="Proteomes" id="UP001500575"/>
    </source>
</evidence>
<feature type="transmembrane region" description="Helical" evidence="6">
    <location>
        <begin position="163"/>
        <end position="180"/>
    </location>
</feature>
<evidence type="ECO:0000256" key="6">
    <source>
        <dbReference type="SAM" id="Phobius"/>
    </source>
</evidence>
<gene>
    <name evidence="8" type="ORF">GCM10009843_24470</name>
</gene>
<feature type="transmembrane region" description="Helical" evidence="6">
    <location>
        <begin position="327"/>
        <end position="350"/>
    </location>
</feature>
<dbReference type="Gene3D" id="1.20.1250.20">
    <property type="entry name" value="MFS general substrate transporter like domains"/>
    <property type="match status" value="1"/>
</dbReference>
<evidence type="ECO:0000256" key="5">
    <source>
        <dbReference type="ARBA" id="ARBA00023136"/>
    </source>
</evidence>
<comment type="caution">
    <text evidence="8">The sequence shown here is derived from an EMBL/GenBank/DDBJ whole genome shotgun (WGS) entry which is preliminary data.</text>
</comment>
<organism evidence="8 9">
    <name type="scientific">Nocardioides bigeumensis</name>
    <dbReference type="NCBI Taxonomy" id="433657"/>
    <lineage>
        <taxon>Bacteria</taxon>
        <taxon>Bacillati</taxon>
        <taxon>Actinomycetota</taxon>
        <taxon>Actinomycetes</taxon>
        <taxon>Propionibacteriales</taxon>
        <taxon>Nocardioidaceae</taxon>
        <taxon>Nocardioides</taxon>
    </lineage>
</organism>
<dbReference type="InterPro" id="IPR020846">
    <property type="entry name" value="MFS_dom"/>
</dbReference>
<evidence type="ECO:0000256" key="3">
    <source>
        <dbReference type="ARBA" id="ARBA00022692"/>
    </source>
</evidence>
<reference evidence="9" key="1">
    <citation type="journal article" date="2019" name="Int. J. Syst. Evol. Microbiol.">
        <title>The Global Catalogue of Microorganisms (GCM) 10K type strain sequencing project: providing services to taxonomists for standard genome sequencing and annotation.</title>
        <authorList>
            <consortium name="The Broad Institute Genomics Platform"/>
            <consortium name="The Broad Institute Genome Sequencing Center for Infectious Disease"/>
            <person name="Wu L."/>
            <person name="Ma J."/>
        </authorList>
    </citation>
    <scope>NUCLEOTIDE SEQUENCE [LARGE SCALE GENOMIC DNA]</scope>
    <source>
        <strain evidence="9">JCM 16021</strain>
    </source>
</reference>
<dbReference type="EMBL" id="BAAAQQ010000011">
    <property type="protein sequence ID" value="GAA2126177.1"/>
    <property type="molecule type" value="Genomic_DNA"/>
</dbReference>
<keyword evidence="9" id="KW-1185">Reference proteome</keyword>
<evidence type="ECO:0000256" key="1">
    <source>
        <dbReference type="ARBA" id="ARBA00004651"/>
    </source>
</evidence>
<feature type="transmembrane region" description="Helical" evidence="6">
    <location>
        <begin position="28"/>
        <end position="52"/>
    </location>
</feature>
<dbReference type="InterPro" id="IPR036259">
    <property type="entry name" value="MFS_trans_sf"/>
</dbReference>
<feature type="transmembrane region" description="Helical" evidence="6">
    <location>
        <begin position="90"/>
        <end position="111"/>
    </location>
</feature>
<dbReference type="PROSITE" id="PS50850">
    <property type="entry name" value="MFS"/>
    <property type="match status" value="1"/>
</dbReference>
<feature type="transmembrane region" description="Helical" evidence="6">
    <location>
        <begin position="387"/>
        <end position="410"/>
    </location>
</feature>
<feature type="transmembrane region" description="Helical" evidence="6">
    <location>
        <begin position="64"/>
        <end position="83"/>
    </location>
</feature>
<feature type="transmembrane region" description="Helical" evidence="6">
    <location>
        <begin position="238"/>
        <end position="261"/>
    </location>
</feature>
<evidence type="ECO:0000256" key="4">
    <source>
        <dbReference type="ARBA" id="ARBA00022989"/>
    </source>
</evidence>
<keyword evidence="4 6" id="KW-1133">Transmembrane helix</keyword>
<protein>
    <submittedName>
        <fullName evidence="8">MFS transporter</fullName>
    </submittedName>
</protein>
<evidence type="ECO:0000313" key="8">
    <source>
        <dbReference type="EMBL" id="GAA2126177.1"/>
    </source>
</evidence>
<dbReference type="Pfam" id="PF07690">
    <property type="entry name" value="MFS_1"/>
    <property type="match status" value="1"/>
</dbReference>
<dbReference type="CDD" id="cd06173">
    <property type="entry name" value="MFS_MefA_like"/>
    <property type="match status" value="1"/>
</dbReference>
<accession>A0ABP5K3U9</accession>
<keyword evidence="2" id="KW-1003">Cell membrane</keyword>
<feature type="transmembrane region" description="Helical" evidence="6">
    <location>
        <begin position="273"/>
        <end position="293"/>
    </location>
</feature>
<dbReference type="PANTHER" id="PTHR23513:SF11">
    <property type="entry name" value="STAPHYLOFERRIN A TRANSPORTER"/>
    <property type="match status" value="1"/>
</dbReference>